<dbReference type="Proteomes" id="UP000640333">
    <property type="component" value="Unassembled WGS sequence"/>
</dbReference>
<feature type="binding site" evidence="4">
    <location>
        <begin position="218"/>
        <end position="219"/>
    </location>
    <ligand>
        <name>3-amino-2-oxopropyl phosphate</name>
        <dbReference type="ChEBI" id="CHEBI:57279"/>
    </ligand>
</feature>
<dbReference type="AlphaFoldDB" id="A0A8J7K6W7"/>
<dbReference type="NCBIfam" id="TIGR00559">
    <property type="entry name" value="pdxJ"/>
    <property type="match status" value="1"/>
</dbReference>
<comment type="function">
    <text evidence="4">Catalyzes the complicated ring closure reaction between the two acyclic compounds 1-deoxy-D-xylulose-5-phosphate (DXP) and 3-amino-2-oxopropyl phosphate (1-amino-acetone-3-phosphate or AAP) to form pyridoxine 5'-phosphate (PNP) and inorganic phosphate.</text>
</comment>
<dbReference type="RefSeq" id="WP_193954867.1">
    <property type="nucleotide sequence ID" value="NZ_JADEYS010000023.1"/>
</dbReference>
<keyword evidence="2 4" id="KW-0808">Transferase</keyword>
<dbReference type="PANTHER" id="PTHR30456:SF0">
    <property type="entry name" value="PYRIDOXINE 5'-PHOSPHATE SYNTHASE"/>
    <property type="match status" value="1"/>
</dbReference>
<evidence type="ECO:0000256" key="4">
    <source>
        <dbReference type="HAMAP-Rule" id="MF_00279"/>
    </source>
</evidence>
<keyword evidence="3 4" id="KW-0664">Pyridoxine biosynthesis</keyword>
<organism evidence="6 7">
    <name type="scientific">Pontibacterium sinense</name>
    <dbReference type="NCBI Taxonomy" id="2781979"/>
    <lineage>
        <taxon>Bacteria</taxon>
        <taxon>Pseudomonadati</taxon>
        <taxon>Pseudomonadota</taxon>
        <taxon>Gammaproteobacteria</taxon>
        <taxon>Oceanospirillales</taxon>
        <taxon>Oceanospirillaceae</taxon>
        <taxon>Pontibacterium</taxon>
    </lineage>
</organism>
<dbReference type="Gene3D" id="3.20.20.70">
    <property type="entry name" value="Aldolase class I"/>
    <property type="match status" value="1"/>
</dbReference>
<dbReference type="InterPro" id="IPR013785">
    <property type="entry name" value="Aldolase_TIM"/>
</dbReference>
<accession>A0A8J7K6W7</accession>
<feature type="binding site" evidence="4">
    <location>
        <position position="50"/>
    </location>
    <ligand>
        <name>1-deoxy-D-xylulose 5-phosphate</name>
        <dbReference type="ChEBI" id="CHEBI:57792"/>
    </ligand>
</feature>
<dbReference type="SUPFAM" id="SSF63892">
    <property type="entry name" value="Pyridoxine 5'-phosphate synthase"/>
    <property type="match status" value="1"/>
</dbReference>
<feature type="binding site" evidence="4">
    <location>
        <position position="197"/>
    </location>
    <ligand>
        <name>3-amino-2-oxopropyl phosphate</name>
        <dbReference type="ChEBI" id="CHEBI:57279"/>
    </ligand>
</feature>
<dbReference type="FunFam" id="3.20.20.70:FF:000042">
    <property type="entry name" value="Pyridoxine 5'-phosphate synthase"/>
    <property type="match status" value="1"/>
</dbReference>
<feature type="binding site" evidence="4">
    <location>
        <begin position="14"/>
        <end position="15"/>
    </location>
    <ligand>
        <name>1-deoxy-D-xylulose 5-phosphate</name>
        <dbReference type="ChEBI" id="CHEBI:57792"/>
    </ligand>
</feature>
<dbReference type="Pfam" id="PF03740">
    <property type="entry name" value="PdxJ"/>
    <property type="match status" value="1"/>
</dbReference>
<feature type="binding site" evidence="4">
    <location>
        <position position="12"/>
    </location>
    <ligand>
        <name>3-amino-2-oxopropyl phosphate</name>
        <dbReference type="ChEBI" id="CHEBI:57279"/>
    </ligand>
</feature>
<dbReference type="InterPro" id="IPR004569">
    <property type="entry name" value="PyrdxlP_synth_PdxJ"/>
</dbReference>
<feature type="active site" description="Proton donor" evidence="4">
    <location>
        <position position="196"/>
    </location>
</feature>
<feature type="binding site" evidence="4">
    <location>
        <position position="23"/>
    </location>
    <ligand>
        <name>3-amino-2-oxopropyl phosphate</name>
        <dbReference type="ChEBI" id="CHEBI:57279"/>
    </ligand>
</feature>
<dbReference type="NCBIfam" id="NF003623">
    <property type="entry name" value="PRK05265.1-1"/>
    <property type="match status" value="1"/>
</dbReference>
<dbReference type="NCBIfam" id="NF003625">
    <property type="entry name" value="PRK05265.1-3"/>
    <property type="match status" value="1"/>
</dbReference>
<evidence type="ECO:0000256" key="1">
    <source>
        <dbReference type="ARBA" id="ARBA00022490"/>
    </source>
</evidence>
<evidence type="ECO:0000313" key="6">
    <source>
        <dbReference type="EMBL" id="MBE9399170.1"/>
    </source>
</evidence>
<dbReference type="GO" id="GO:0005829">
    <property type="term" value="C:cytosol"/>
    <property type="evidence" value="ECO:0007669"/>
    <property type="project" value="TreeGrafter"/>
</dbReference>
<reference evidence="6" key="1">
    <citation type="submission" date="2020-10" db="EMBL/GenBank/DDBJ databases">
        <title>Bacterium isolated from coastal waters sediment.</title>
        <authorList>
            <person name="Chen R.-J."/>
            <person name="Lu D.-C."/>
            <person name="Zhu K.-L."/>
            <person name="Du Z.-J."/>
        </authorList>
    </citation>
    <scope>NUCLEOTIDE SEQUENCE</scope>
    <source>
        <strain evidence="6">N1Y112</strain>
    </source>
</reference>
<feature type="binding site" evidence="4">
    <location>
        <position position="55"/>
    </location>
    <ligand>
        <name>1-deoxy-D-xylulose 5-phosphate</name>
        <dbReference type="ChEBI" id="CHEBI:57792"/>
    </ligand>
</feature>
<dbReference type="NCBIfam" id="NF003624">
    <property type="entry name" value="PRK05265.1-2"/>
    <property type="match status" value="1"/>
</dbReference>
<keyword evidence="7" id="KW-1185">Reference proteome</keyword>
<protein>
    <recommendedName>
        <fullName evidence="4 5">Pyridoxine 5'-phosphate synthase</fullName>
        <shortName evidence="4">PNP synthase</shortName>
        <ecNumber evidence="4 5">2.6.99.2</ecNumber>
    </recommendedName>
</protein>
<evidence type="ECO:0000256" key="5">
    <source>
        <dbReference type="NCBIfam" id="TIGR00559"/>
    </source>
</evidence>
<feature type="active site" description="Proton acceptor" evidence="4">
    <location>
        <position position="75"/>
    </location>
</feature>
<evidence type="ECO:0000256" key="3">
    <source>
        <dbReference type="ARBA" id="ARBA00023096"/>
    </source>
</evidence>
<dbReference type="HAMAP" id="MF_00279">
    <property type="entry name" value="PdxJ"/>
    <property type="match status" value="1"/>
</dbReference>
<dbReference type="EMBL" id="JADEYS010000023">
    <property type="protein sequence ID" value="MBE9399170.1"/>
    <property type="molecule type" value="Genomic_DNA"/>
</dbReference>
<evidence type="ECO:0000256" key="2">
    <source>
        <dbReference type="ARBA" id="ARBA00022679"/>
    </source>
</evidence>
<comment type="similarity">
    <text evidence="4">Belongs to the PNP synthase family.</text>
</comment>
<comment type="pathway">
    <text evidence="4">Cofactor biosynthesis; pyridoxine 5'-phosphate biosynthesis; pyridoxine 5'-phosphate from D-erythrose 4-phosphate: step 5/5.</text>
</comment>
<dbReference type="UniPathway" id="UPA00244">
    <property type="reaction ID" value="UER00313"/>
</dbReference>
<feature type="binding site" evidence="4">
    <location>
        <position position="105"/>
    </location>
    <ligand>
        <name>1-deoxy-D-xylulose 5-phosphate</name>
        <dbReference type="ChEBI" id="CHEBI:57792"/>
    </ligand>
</feature>
<dbReference type="NCBIfam" id="NF003627">
    <property type="entry name" value="PRK05265.1-5"/>
    <property type="match status" value="1"/>
</dbReference>
<sequence>MIEPSRLLLGVNIDHVATLRQARGTRYPDPVQAAALAEEAGADGITVHLREDRRHIQDRDIYMLAETLQTRMNFEMAVTDEMISIAEKVKPGHACLVPEKREELTTEGGLDVAGQEARIKEACDRLSAAGVEVSLFIDPEPAQIDATIRCGAPVIELHTGGYADAENAAEQAAELKRIREASQYAFEKGLIVNAGHGLHYHNVEQIAEIPELNELNIGHGIIARAVFVGLKEAIAEMRRLMMETQARVQPQRDAIRK</sequence>
<dbReference type="CDD" id="cd00003">
    <property type="entry name" value="PNPsynthase"/>
    <property type="match status" value="1"/>
</dbReference>
<comment type="caution">
    <text evidence="6">The sequence shown here is derived from an EMBL/GenBank/DDBJ whole genome shotgun (WGS) entry which is preliminary data.</text>
</comment>
<keyword evidence="1 4" id="KW-0963">Cytoplasm</keyword>
<dbReference type="EC" id="2.6.99.2" evidence="4 5"/>
<feature type="active site" description="Proton acceptor" evidence="4">
    <location>
        <position position="48"/>
    </location>
</feature>
<evidence type="ECO:0000313" key="7">
    <source>
        <dbReference type="Proteomes" id="UP000640333"/>
    </source>
</evidence>
<dbReference type="PANTHER" id="PTHR30456">
    <property type="entry name" value="PYRIDOXINE 5'-PHOSPHATE SYNTHASE"/>
    <property type="match status" value="1"/>
</dbReference>
<comment type="catalytic activity">
    <reaction evidence="4">
        <text>3-amino-2-oxopropyl phosphate + 1-deoxy-D-xylulose 5-phosphate = pyridoxine 5'-phosphate + phosphate + 2 H2O + H(+)</text>
        <dbReference type="Rhea" id="RHEA:15265"/>
        <dbReference type="ChEBI" id="CHEBI:15377"/>
        <dbReference type="ChEBI" id="CHEBI:15378"/>
        <dbReference type="ChEBI" id="CHEBI:43474"/>
        <dbReference type="ChEBI" id="CHEBI:57279"/>
        <dbReference type="ChEBI" id="CHEBI:57792"/>
        <dbReference type="ChEBI" id="CHEBI:58589"/>
        <dbReference type="EC" id="2.6.99.2"/>
    </reaction>
</comment>
<comment type="subunit">
    <text evidence="4">Homooctamer; tetramer of dimers.</text>
</comment>
<dbReference type="InterPro" id="IPR036130">
    <property type="entry name" value="Pyridoxine-5'_phos_synth"/>
</dbReference>
<proteinExistence type="inferred from homology"/>
<name>A0A8J7K6W7_9GAMM</name>
<dbReference type="GO" id="GO:0033856">
    <property type="term" value="F:pyridoxine 5'-phosphate synthase activity"/>
    <property type="evidence" value="ECO:0007669"/>
    <property type="project" value="UniProtKB-UniRule"/>
</dbReference>
<feature type="site" description="Transition state stabilizer" evidence="4">
    <location>
        <position position="156"/>
    </location>
</feature>
<comment type="subcellular location">
    <subcellularLocation>
        <location evidence="4">Cytoplasm</location>
    </subcellularLocation>
</comment>
<gene>
    <name evidence="4 6" type="primary">pdxJ</name>
    <name evidence="6" type="ORF">IOQ59_18060</name>
</gene>
<dbReference type="GO" id="GO:0008615">
    <property type="term" value="P:pyridoxine biosynthetic process"/>
    <property type="evidence" value="ECO:0007669"/>
    <property type="project" value="UniProtKB-UniRule"/>
</dbReference>